<name>A0A5A7VIP0_CUCMM</name>
<protein>
    <submittedName>
        <fullName evidence="1">Sodium/hydrogen exchanger 8</fullName>
    </submittedName>
</protein>
<evidence type="ECO:0000313" key="1">
    <source>
        <dbReference type="EMBL" id="KAA0067598.1"/>
    </source>
</evidence>
<gene>
    <name evidence="1" type="ORF">E6C27_scaffold485G00650</name>
</gene>
<sequence length="100" mass="10974">MLNKALGAFGDLGDDEELGPADWATVKRHITSLSHVEGEPLHPHNAFESDQNVRFMNLRDIRLRLLNGKVSLCCYSSVHYLLKGSFAETFGVKASDGSNG</sequence>
<accession>A0A5A7VIP0</accession>
<dbReference type="EMBL" id="SSTE01000480">
    <property type="protein sequence ID" value="KAA0067598.1"/>
    <property type="molecule type" value="Genomic_DNA"/>
</dbReference>
<proteinExistence type="predicted"/>
<reference evidence="1 2" key="1">
    <citation type="submission" date="2019-08" db="EMBL/GenBank/DDBJ databases">
        <title>Draft genome sequences of two oriental melons (Cucumis melo L. var makuwa).</title>
        <authorList>
            <person name="Kwon S.-Y."/>
        </authorList>
    </citation>
    <scope>NUCLEOTIDE SEQUENCE [LARGE SCALE GENOMIC DNA]</scope>
    <source>
        <strain evidence="2">cv. SW 3</strain>
        <tissue evidence="1">Leaf</tissue>
    </source>
</reference>
<dbReference type="STRING" id="1194695.A0A5A7VIP0"/>
<dbReference type="AlphaFoldDB" id="A0A5A7VIP0"/>
<dbReference type="OrthoDB" id="441412at2759"/>
<organism evidence="1 2">
    <name type="scientific">Cucumis melo var. makuwa</name>
    <name type="common">Oriental melon</name>
    <dbReference type="NCBI Taxonomy" id="1194695"/>
    <lineage>
        <taxon>Eukaryota</taxon>
        <taxon>Viridiplantae</taxon>
        <taxon>Streptophyta</taxon>
        <taxon>Embryophyta</taxon>
        <taxon>Tracheophyta</taxon>
        <taxon>Spermatophyta</taxon>
        <taxon>Magnoliopsida</taxon>
        <taxon>eudicotyledons</taxon>
        <taxon>Gunneridae</taxon>
        <taxon>Pentapetalae</taxon>
        <taxon>rosids</taxon>
        <taxon>fabids</taxon>
        <taxon>Cucurbitales</taxon>
        <taxon>Cucurbitaceae</taxon>
        <taxon>Benincaseae</taxon>
        <taxon>Cucumis</taxon>
    </lineage>
</organism>
<dbReference type="Proteomes" id="UP000321393">
    <property type="component" value="Unassembled WGS sequence"/>
</dbReference>
<comment type="caution">
    <text evidence="1">The sequence shown here is derived from an EMBL/GenBank/DDBJ whole genome shotgun (WGS) entry which is preliminary data.</text>
</comment>
<evidence type="ECO:0000313" key="2">
    <source>
        <dbReference type="Proteomes" id="UP000321393"/>
    </source>
</evidence>